<evidence type="ECO:0000313" key="1">
    <source>
        <dbReference type="EMBL" id="QEC62146.1"/>
    </source>
</evidence>
<evidence type="ECO:0000313" key="2">
    <source>
        <dbReference type="Proteomes" id="UP000321479"/>
    </source>
</evidence>
<sequence length="276" mass="32671">MPSQTLIIAGMHRSGTSLITNWLYHCGLQVGESLVEANEGNKEGHYEDVEFLKIHEEILADNGLTVSGLVYDEQPKISDYQLEKLKAIIRIKKRRFDQWGWKEPRTCLFLDTYRQLLPEARYLVIVRDYVSVVNSLLKRDFDELDKSYRQRSFFTRLKWTVIKKRAKRKKHYRNNAEDYLKVWIEYNLHILSTLKGLQPEDYLVINYSLLQKDDRRVFSWLKGKWGFNLQYFSFRNIYKESLISRVADLSPYIKDEGLVAEAKNVGDQLKKYISLA</sequence>
<dbReference type="EMBL" id="CP042436">
    <property type="protein sequence ID" value="QEC62146.1"/>
    <property type="molecule type" value="Genomic_DNA"/>
</dbReference>
<dbReference type="KEGG" id="mgin:FRZ54_05960"/>
<organism evidence="1 2">
    <name type="scientific">Mucilaginibacter ginsenosidivorans</name>
    <dbReference type="NCBI Taxonomy" id="398053"/>
    <lineage>
        <taxon>Bacteria</taxon>
        <taxon>Pseudomonadati</taxon>
        <taxon>Bacteroidota</taxon>
        <taxon>Sphingobacteriia</taxon>
        <taxon>Sphingobacteriales</taxon>
        <taxon>Sphingobacteriaceae</taxon>
        <taxon>Mucilaginibacter</taxon>
    </lineage>
</organism>
<gene>
    <name evidence="1" type="ORF">FRZ54_05960</name>
</gene>
<dbReference type="SUPFAM" id="SSF52540">
    <property type="entry name" value="P-loop containing nucleoside triphosphate hydrolases"/>
    <property type="match status" value="1"/>
</dbReference>
<proteinExistence type="predicted"/>
<name>A0A5B8UUP0_9SPHI</name>
<dbReference type="AlphaFoldDB" id="A0A5B8UUP0"/>
<dbReference type="Pfam" id="PF13469">
    <property type="entry name" value="Sulfotransfer_3"/>
    <property type="match status" value="1"/>
</dbReference>
<dbReference type="OrthoDB" id="9816424at2"/>
<keyword evidence="2" id="KW-1185">Reference proteome</keyword>
<accession>A0A5B8UUP0</accession>
<dbReference type="RefSeq" id="WP_147030723.1">
    <property type="nucleotide sequence ID" value="NZ_CP042436.1"/>
</dbReference>
<dbReference type="Gene3D" id="3.40.50.300">
    <property type="entry name" value="P-loop containing nucleotide triphosphate hydrolases"/>
    <property type="match status" value="1"/>
</dbReference>
<evidence type="ECO:0008006" key="3">
    <source>
        <dbReference type="Google" id="ProtNLM"/>
    </source>
</evidence>
<reference evidence="1 2" key="1">
    <citation type="journal article" date="2017" name="Curr. Microbiol.">
        <title>Mucilaginibacter ginsenosidivorans sp. nov., Isolated from Soil of Ginseng Field.</title>
        <authorList>
            <person name="Kim M.M."/>
            <person name="Siddiqi M.Z."/>
            <person name="Im W.T."/>
        </authorList>
    </citation>
    <scope>NUCLEOTIDE SEQUENCE [LARGE SCALE GENOMIC DNA]</scope>
    <source>
        <strain evidence="1 2">Gsoil 3017</strain>
    </source>
</reference>
<dbReference type="Proteomes" id="UP000321479">
    <property type="component" value="Chromosome"/>
</dbReference>
<dbReference type="InterPro" id="IPR027417">
    <property type="entry name" value="P-loop_NTPase"/>
</dbReference>
<protein>
    <recommendedName>
        <fullName evidence="3">Sulfotransferase family protein</fullName>
    </recommendedName>
</protein>